<dbReference type="InterPro" id="IPR046525">
    <property type="entry name" value="DUF6702"/>
</dbReference>
<comment type="caution">
    <text evidence="1">The sequence shown here is derived from an EMBL/GenBank/DDBJ whole genome shotgun (WGS) entry which is preliminary data.</text>
</comment>
<dbReference type="Proteomes" id="UP000484164">
    <property type="component" value="Unassembled WGS sequence"/>
</dbReference>
<dbReference type="EMBL" id="WBVQ01000002">
    <property type="protein sequence ID" value="KAB2815728.1"/>
    <property type="molecule type" value="Genomic_DNA"/>
</dbReference>
<keyword evidence="2" id="KW-1185">Reference proteome</keyword>
<dbReference type="Pfam" id="PF20420">
    <property type="entry name" value="DUF6702"/>
    <property type="match status" value="1"/>
</dbReference>
<dbReference type="RefSeq" id="WP_151693158.1">
    <property type="nucleotide sequence ID" value="NZ_BMGX01000001.1"/>
</dbReference>
<gene>
    <name evidence="1" type="ORF">F8C82_08495</name>
</gene>
<evidence type="ECO:0000313" key="1">
    <source>
        <dbReference type="EMBL" id="KAB2815728.1"/>
    </source>
</evidence>
<accession>A0A6L3ZDR7</accession>
<protein>
    <submittedName>
        <fullName evidence="1">Uncharacterized protein</fullName>
    </submittedName>
</protein>
<organism evidence="1 2">
    <name type="scientific">Phaeocystidibacter marisrubri</name>
    <dbReference type="NCBI Taxonomy" id="1577780"/>
    <lineage>
        <taxon>Bacteria</taxon>
        <taxon>Pseudomonadati</taxon>
        <taxon>Bacteroidota</taxon>
        <taxon>Flavobacteriia</taxon>
        <taxon>Flavobacteriales</taxon>
        <taxon>Phaeocystidibacteraceae</taxon>
        <taxon>Phaeocystidibacter</taxon>
    </lineage>
</organism>
<sequence>MKQSKNIALALGCAIISASFTHKHEYYVSVGEMVLNADSEHLEIAMQLFTDDLEYALEQSEEIQIDVLNDDDAEEFIENYIESHFAIWGQDGKKLDYDLKGVEGDANAVIVYLESDDLNSGQKIQVQHKVLMDYFPHQINILKVGLGDGRLSYRFDADQQIQQISI</sequence>
<evidence type="ECO:0000313" key="2">
    <source>
        <dbReference type="Proteomes" id="UP000484164"/>
    </source>
</evidence>
<dbReference type="AlphaFoldDB" id="A0A6L3ZDR7"/>
<reference evidence="1 2" key="1">
    <citation type="submission" date="2019-10" db="EMBL/GenBank/DDBJ databases">
        <title>Genome sequence of Phaeocystidibacter marisrubri JCM30614 (type strain).</title>
        <authorList>
            <person name="Bowman J.P."/>
        </authorList>
    </citation>
    <scope>NUCLEOTIDE SEQUENCE [LARGE SCALE GENOMIC DNA]</scope>
    <source>
        <strain evidence="1 2">JCM 30614</strain>
    </source>
</reference>
<proteinExistence type="predicted"/>
<name>A0A6L3ZDR7_9FLAO</name>
<dbReference type="OrthoDB" id="5735516at2"/>